<feature type="domain" description="AB hydrolase-1" evidence="1">
    <location>
        <begin position="54"/>
        <end position="311"/>
    </location>
</feature>
<protein>
    <recommendedName>
        <fullName evidence="1">AB hydrolase-1 domain-containing protein</fullName>
    </recommendedName>
</protein>
<gene>
    <name evidence="2" type="ORF">IFR04_001084</name>
</gene>
<dbReference type="InterPro" id="IPR000073">
    <property type="entry name" value="AB_hydrolase_1"/>
</dbReference>
<organism evidence="2 3">
    <name type="scientific">Cadophora malorum</name>
    <dbReference type="NCBI Taxonomy" id="108018"/>
    <lineage>
        <taxon>Eukaryota</taxon>
        <taxon>Fungi</taxon>
        <taxon>Dikarya</taxon>
        <taxon>Ascomycota</taxon>
        <taxon>Pezizomycotina</taxon>
        <taxon>Leotiomycetes</taxon>
        <taxon>Helotiales</taxon>
        <taxon>Ploettnerulaceae</taxon>
        <taxon>Cadophora</taxon>
    </lineage>
</organism>
<sequence>MSRRPFNSTCIQIPHSIPAWRPRNPKTVHDPNAQLQLSVDEYTILSAASDAATLILAHGTSFNKKLWEPTIWRLLKAIESGALPGCVQRILVIDASNHGDSYLLNANILTGTSYWPDQSRDILQVLKYFQVKQPVIGIGHSFGGGIMAHAAILDPLAFFGTVFIDPILFQMKEQTNMIAQRALKRRDRWGNMQDVRTSFTINKGFSDWHPEVLRLHIEHSTRAIKDRENMARILTTPKEQEAATYLAAPHPDLPRFLSESKQNHCFILGGESIVVHPADREWIKSISRTQKHVVVMEDAGHLIPMTHPEELGNIISEMLSITTTTTSDKNLRSLL</sequence>
<evidence type="ECO:0000313" key="3">
    <source>
        <dbReference type="Proteomes" id="UP000664132"/>
    </source>
</evidence>
<dbReference type="Proteomes" id="UP000664132">
    <property type="component" value="Unassembled WGS sequence"/>
</dbReference>
<dbReference type="Pfam" id="PF12697">
    <property type="entry name" value="Abhydrolase_6"/>
    <property type="match status" value="1"/>
</dbReference>
<proteinExistence type="predicted"/>
<dbReference type="EMBL" id="JAFJYH010000007">
    <property type="protein sequence ID" value="KAG4425877.1"/>
    <property type="molecule type" value="Genomic_DNA"/>
</dbReference>
<dbReference type="AlphaFoldDB" id="A0A8H7WJE3"/>
<evidence type="ECO:0000259" key="1">
    <source>
        <dbReference type="Pfam" id="PF12697"/>
    </source>
</evidence>
<dbReference type="PANTHER" id="PTHR43798">
    <property type="entry name" value="MONOACYLGLYCEROL LIPASE"/>
    <property type="match status" value="1"/>
</dbReference>
<dbReference type="OrthoDB" id="94039at2759"/>
<dbReference type="InterPro" id="IPR050266">
    <property type="entry name" value="AB_hydrolase_sf"/>
</dbReference>
<reference evidence="2" key="1">
    <citation type="submission" date="2021-02" db="EMBL/GenBank/DDBJ databases">
        <title>Genome sequence Cadophora malorum strain M34.</title>
        <authorList>
            <person name="Stefanovic E."/>
            <person name="Vu D."/>
            <person name="Scully C."/>
            <person name="Dijksterhuis J."/>
            <person name="Roader J."/>
            <person name="Houbraken J."/>
        </authorList>
    </citation>
    <scope>NUCLEOTIDE SEQUENCE</scope>
    <source>
        <strain evidence="2">M34</strain>
    </source>
</reference>
<evidence type="ECO:0000313" key="2">
    <source>
        <dbReference type="EMBL" id="KAG4425877.1"/>
    </source>
</evidence>
<keyword evidence="3" id="KW-1185">Reference proteome</keyword>
<accession>A0A8H7WJE3</accession>
<dbReference type="InterPro" id="IPR029058">
    <property type="entry name" value="AB_hydrolase_fold"/>
</dbReference>
<dbReference type="SUPFAM" id="SSF53474">
    <property type="entry name" value="alpha/beta-Hydrolases"/>
    <property type="match status" value="1"/>
</dbReference>
<name>A0A8H7WJE3_9HELO</name>
<comment type="caution">
    <text evidence="2">The sequence shown here is derived from an EMBL/GenBank/DDBJ whole genome shotgun (WGS) entry which is preliminary data.</text>
</comment>
<dbReference type="Gene3D" id="3.40.50.1820">
    <property type="entry name" value="alpha/beta hydrolase"/>
    <property type="match status" value="1"/>
</dbReference>